<dbReference type="Pfam" id="PF01467">
    <property type="entry name" value="CTP_transf_like"/>
    <property type="match status" value="1"/>
</dbReference>
<dbReference type="PANTHER" id="PTHR10739">
    <property type="entry name" value="CYTIDYLYLTRANSFERASE"/>
    <property type="match status" value="1"/>
</dbReference>
<dbReference type="InterPro" id="IPR004821">
    <property type="entry name" value="Cyt_trans-like"/>
</dbReference>
<dbReference type="GeneID" id="54352609"/>
<dbReference type="OrthoDB" id="17102at2759"/>
<evidence type="ECO:0000313" key="4">
    <source>
        <dbReference type="Proteomes" id="UP000800082"/>
    </source>
</evidence>
<evidence type="ECO:0000313" key="3">
    <source>
        <dbReference type="EMBL" id="KAF1933689.1"/>
    </source>
</evidence>
<dbReference type="PANTHER" id="PTHR10739:SF13">
    <property type="entry name" value="CHOLINE-PHOSPHATE CYTIDYLYLTRANSFERASE"/>
    <property type="match status" value="1"/>
</dbReference>
<dbReference type="NCBIfam" id="TIGR00125">
    <property type="entry name" value="cyt_tran_rel"/>
    <property type="match status" value="1"/>
</dbReference>
<reference evidence="3" key="1">
    <citation type="journal article" date="2020" name="Stud. Mycol.">
        <title>101 Dothideomycetes genomes: a test case for predicting lifestyles and emergence of pathogens.</title>
        <authorList>
            <person name="Haridas S."/>
            <person name="Albert R."/>
            <person name="Binder M."/>
            <person name="Bloem J."/>
            <person name="Labutti K."/>
            <person name="Salamov A."/>
            <person name="Andreopoulos B."/>
            <person name="Baker S."/>
            <person name="Barry K."/>
            <person name="Bills G."/>
            <person name="Bluhm B."/>
            <person name="Cannon C."/>
            <person name="Castanera R."/>
            <person name="Culley D."/>
            <person name="Daum C."/>
            <person name="Ezra D."/>
            <person name="Gonzalez J."/>
            <person name="Henrissat B."/>
            <person name="Kuo A."/>
            <person name="Liang C."/>
            <person name="Lipzen A."/>
            <person name="Lutzoni F."/>
            <person name="Magnuson J."/>
            <person name="Mondo S."/>
            <person name="Nolan M."/>
            <person name="Ohm R."/>
            <person name="Pangilinan J."/>
            <person name="Park H.-J."/>
            <person name="Ramirez L."/>
            <person name="Alfaro M."/>
            <person name="Sun H."/>
            <person name="Tritt A."/>
            <person name="Yoshinaga Y."/>
            <person name="Zwiers L.-H."/>
            <person name="Turgeon B."/>
            <person name="Goodwin S."/>
            <person name="Spatafora J."/>
            <person name="Crous P."/>
            <person name="Grigoriev I."/>
        </authorList>
    </citation>
    <scope>NUCLEOTIDE SEQUENCE</scope>
    <source>
        <strain evidence="3">CBS 183.55</strain>
    </source>
</reference>
<dbReference type="Gene3D" id="3.40.50.620">
    <property type="entry name" value="HUPs"/>
    <property type="match status" value="1"/>
</dbReference>
<dbReference type="Proteomes" id="UP000800082">
    <property type="component" value="Unassembled WGS sequence"/>
</dbReference>
<keyword evidence="4" id="KW-1185">Reference proteome</keyword>
<sequence>MNCQTRVYVHGVWDLFHYGHVKFLENVKLAMPGTYLIVGVVGQEGLPSCKKSAVMSGAERSEMVRACRYVDEVMDDCPYFLPPDFGSQLYIDYYGCSETALAKALFNPFKFLEGRSKFVVIPRTPHVSSADIIKRIMGKCDTYS</sequence>
<keyword evidence="3" id="KW-0808">Transferase</keyword>
<evidence type="ECO:0000256" key="1">
    <source>
        <dbReference type="ARBA" id="ARBA00026101"/>
    </source>
</evidence>
<dbReference type="EC" id="2.7.7.15" evidence="1"/>
<dbReference type="GO" id="GO:0031210">
    <property type="term" value="F:phosphatidylcholine binding"/>
    <property type="evidence" value="ECO:0007669"/>
    <property type="project" value="TreeGrafter"/>
</dbReference>
<evidence type="ECO:0000259" key="2">
    <source>
        <dbReference type="Pfam" id="PF01467"/>
    </source>
</evidence>
<dbReference type="GO" id="GO:0004105">
    <property type="term" value="F:choline-phosphate cytidylyltransferase activity"/>
    <property type="evidence" value="ECO:0007669"/>
    <property type="project" value="UniProtKB-EC"/>
</dbReference>
<organism evidence="3 4">
    <name type="scientific">Didymella exigua CBS 183.55</name>
    <dbReference type="NCBI Taxonomy" id="1150837"/>
    <lineage>
        <taxon>Eukaryota</taxon>
        <taxon>Fungi</taxon>
        <taxon>Dikarya</taxon>
        <taxon>Ascomycota</taxon>
        <taxon>Pezizomycotina</taxon>
        <taxon>Dothideomycetes</taxon>
        <taxon>Pleosporomycetidae</taxon>
        <taxon>Pleosporales</taxon>
        <taxon>Pleosporineae</taxon>
        <taxon>Didymellaceae</taxon>
        <taxon>Didymella</taxon>
    </lineage>
</organism>
<dbReference type="SUPFAM" id="SSF52374">
    <property type="entry name" value="Nucleotidylyl transferase"/>
    <property type="match status" value="1"/>
</dbReference>
<name>A0A6A5S1M7_9PLEO</name>
<dbReference type="EMBL" id="ML978957">
    <property type="protein sequence ID" value="KAF1933689.1"/>
    <property type="molecule type" value="Genomic_DNA"/>
</dbReference>
<dbReference type="RefSeq" id="XP_033453937.1">
    <property type="nucleotide sequence ID" value="XM_033594941.1"/>
</dbReference>
<feature type="domain" description="Cytidyltransferase-like" evidence="2">
    <location>
        <begin position="9"/>
        <end position="134"/>
    </location>
</feature>
<dbReference type="AlphaFoldDB" id="A0A6A5S1M7"/>
<dbReference type="InterPro" id="IPR045049">
    <property type="entry name" value="Pcy1-like"/>
</dbReference>
<dbReference type="InterPro" id="IPR014729">
    <property type="entry name" value="Rossmann-like_a/b/a_fold"/>
</dbReference>
<proteinExistence type="predicted"/>
<accession>A0A6A5S1M7</accession>
<gene>
    <name evidence="3" type="ORF">M421DRAFT_51539</name>
</gene>
<protein>
    <recommendedName>
        <fullName evidence="1">choline-phosphate cytidylyltransferase</fullName>
        <ecNumber evidence="1">2.7.7.15</ecNumber>
    </recommendedName>
</protein>